<evidence type="ECO:0000313" key="5">
    <source>
        <dbReference type="EMBL" id="QSB43726.1"/>
    </source>
</evidence>
<gene>
    <name evidence="5" type="ORF">IDJ81_10130</name>
</gene>
<dbReference type="InterPro" id="IPR011990">
    <property type="entry name" value="TPR-like_helical_dom_sf"/>
</dbReference>
<keyword evidence="6" id="KW-1185">Reference proteome</keyword>
<dbReference type="Gene3D" id="1.25.40.10">
    <property type="entry name" value="Tetratricopeptide repeat domain"/>
    <property type="match status" value="2"/>
</dbReference>
<dbReference type="Gene3D" id="3.10.620.30">
    <property type="match status" value="1"/>
</dbReference>
<evidence type="ECO:0000256" key="2">
    <source>
        <dbReference type="ARBA" id="ARBA00022803"/>
    </source>
</evidence>
<evidence type="ECO:0000259" key="3">
    <source>
        <dbReference type="Pfam" id="PF01841"/>
    </source>
</evidence>
<dbReference type="InterPro" id="IPR024618">
    <property type="entry name" value="DUF3857"/>
</dbReference>
<evidence type="ECO:0000259" key="4">
    <source>
        <dbReference type="Pfam" id="PF12969"/>
    </source>
</evidence>
<name>A0ABX7K9H2_9SPHN</name>
<feature type="domain" description="DUF3857" evidence="4">
    <location>
        <begin position="9"/>
        <end position="137"/>
    </location>
</feature>
<dbReference type="RefSeq" id="WP_205441030.1">
    <property type="nucleotide sequence ID" value="NZ_CP061510.1"/>
</dbReference>
<dbReference type="Pfam" id="PF12969">
    <property type="entry name" value="DUF3857"/>
    <property type="match status" value="1"/>
</dbReference>
<dbReference type="InterPro" id="IPR050498">
    <property type="entry name" value="Ycf3"/>
</dbReference>
<dbReference type="SUPFAM" id="SSF48452">
    <property type="entry name" value="TPR-like"/>
    <property type="match status" value="1"/>
</dbReference>
<keyword evidence="1" id="KW-0677">Repeat</keyword>
<dbReference type="InterPro" id="IPR002931">
    <property type="entry name" value="Transglutaminase-like"/>
</dbReference>
<dbReference type="Proteomes" id="UP000663637">
    <property type="component" value="Chromosome"/>
</dbReference>
<evidence type="ECO:0000313" key="6">
    <source>
        <dbReference type="Proteomes" id="UP000663637"/>
    </source>
</evidence>
<organism evidence="5 6">
    <name type="scientific">Tsuneonella flava</name>
    <dbReference type="NCBI Taxonomy" id="2055955"/>
    <lineage>
        <taxon>Bacteria</taxon>
        <taxon>Pseudomonadati</taxon>
        <taxon>Pseudomonadota</taxon>
        <taxon>Alphaproteobacteria</taxon>
        <taxon>Sphingomonadales</taxon>
        <taxon>Erythrobacteraceae</taxon>
        <taxon>Tsuneonella</taxon>
    </lineage>
</organism>
<dbReference type="SUPFAM" id="SSF54001">
    <property type="entry name" value="Cysteine proteinases"/>
    <property type="match status" value="1"/>
</dbReference>
<evidence type="ECO:0000256" key="1">
    <source>
        <dbReference type="ARBA" id="ARBA00022737"/>
    </source>
</evidence>
<dbReference type="SMART" id="SM00028">
    <property type="entry name" value="TPR"/>
    <property type="match status" value="4"/>
</dbReference>
<protein>
    <submittedName>
        <fullName evidence="5">DUF3857 domain-containing protein</fullName>
    </submittedName>
</protein>
<dbReference type="EMBL" id="CP061510">
    <property type="protein sequence ID" value="QSB43726.1"/>
    <property type="molecule type" value="Genomic_DNA"/>
</dbReference>
<dbReference type="InterPro" id="IPR019734">
    <property type="entry name" value="TPR_rpt"/>
</dbReference>
<dbReference type="Gene3D" id="2.60.40.3140">
    <property type="match status" value="1"/>
</dbReference>
<reference evidence="5 6" key="1">
    <citation type="submission" date="2020-09" db="EMBL/GenBank/DDBJ databases">
        <title>Complete genome sequence of altererythrobacter flavus SS-21NJ, isolated from Dongying oil sludge in Shandong province.</title>
        <authorList>
            <person name="Sun S."/>
            <person name="Zhang Z."/>
        </authorList>
    </citation>
    <scope>NUCLEOTIDE SEQUENCE [LARGE SCALE GENOMIC DNA]</scope>
    <source>
        <strain evidence="5 6">SS-21NJ</strain>
    </source>
</reference>
<proteinExistence type="predicted"/>
<feature type="domain" description="Transglutaminase-like" evidence="3">
    <location>
        <begin position="209"/>
        <end position="279"/>
    </location>
</feature>
<dbReference type="InterPro" id="IPR038765">
    <property type="entry name" value="Papain-like_cys_pep_sf"/>
</dbReference>
<sequence length="860" mass="92664">MSTPVMLTQAGTITAEWMPDKGDLIIHRIELLRDGEVIDLLAQGAKFEVLRREQNLERRAVDGRRTATLAVPGMRVGDVLRVAYTITLADQALGAEMQSITGLPVKPFQIDNGEVTVSWPKSEPVQWAAFQGPDGLKAVEKGETTSVAIPLPLPKRPEVAASAPARYDFPSILQATTFADWPEVSRTMAAVFEPKTGFAKDGPLAEQVAEIARQTSDPLDRAALATRFVQDKISYLANGMDGGNYIPQSPDETWEQRYGDCKAKTVLLVSMLRALGVNAEPFAVRSAAGDALPELLPMPGGFDHVIVHAVIDGVDYWLDGTSIGTRRDNIDVVPPFFNGLALRKDGAELVPLTPRLPKSPLHKIVLTYDSSAGVRVPAMYDVDFAFSGPMAASLRTASEQLEGDALRSAVLSMIAPTIGGSQATSATIEYDDVSGFAHVKAKGILTPPWKRKDEIMQLVPPGAPVSNVSFDADRARQAWRGVPLLLNGPNYSDYTFSVILPHQGSGFSLHGDKAIKTTIAGIEIASDASLSGNRMAVRQTVRSAADELAAPAIPDAVRAYAAVSNNLPRIEADSDTLMEWDYVGPKRKLLVPLDKAYAELIAQASEPEDQAASYVNRANFRSGIGELAGAESDLDQAIAKGATADMYYDRARVRQAQGNLSGALADYRQVESLDGKGASLPAQAELLGRMGRYDESLAAAREYADYAETPSDAQQTEGAALMWAGQKEEGLSMVRKAADRRPGDAHLLNAICWQGGIWNVVDASIMDACNGAVEKSNWSAPFLDSRAVAYYRLGKFEDALRDQNAALAASPDLMPTRFMRGVVRIKLGDKKGGNQDIANALQLNPDLKAQYAAYGIEPAR</sequence>
<dbReference type="PANTHER" id="PTHR44858">
    <property type="entry name" value="TETRATRICOPEPTIDE REPEAT PROTEIN 6"/>
    <property type="match status" value="1"/>
</dbReference>
<accession>A0ABX7K9H2</accession>
<dbReference type="Pfam" id="PF01841">
    <property type="entry name" value="Transglut_core"/>
    <property type="match status" value="1"/>
</dbReference>
<dbReference type="PANTHER" id="PTHR44858:SF1">
    <property type="entry name" value="UDP-N-ACETYLGLUCOSAMINE--PEPTIDE N-ACETYLGLUCOSAMINYLTRANSFERASE SPINDLY-RELATED"/>
    <property type="match status" value="1"/>
</dbReference>
<keyword evidence="2" id="KW-0802">TPR repeat</keyword>